<evidence type="ECO:0000256" key="1">
    <source>
        <dbReference type="SAM" id="Phobius"/>
    </source>
</evidence>
<feature type="transmembrane region" description="Helical" evidence="1">
    <location>
        <begin position="134"/>
        <end position="155"/>
    </location>
</feature>
<feature type="transmembrane region" description="Helical" evidence="1">
    <location>
        <begin position="167"/>
        <end position="186"/>
    </location>
</feature>
<keyword evidence="1" id="KW-0472">Membrane</keyword>
<protein>
    <recommendedName>
        <fullName evidence="3">Heparan-alpha-glucosaminide N-acetyltransferase</fullName>
    </recommendedName>
</protein>
<evidence type="ECO:0000313" key="2">
    <source>
        <dbReference type="EMBL" id="CAE0287455.1"/>
    </source>
</evidence>
<keyword evidence="1" id="KW-0812">Transmembrane</keyword>
<gene>
    <name evidence="2" type="ORF">SELO1098_LOCUS16298</name>
</gene>
<reference evidence="2" key="1">
    <citation type="submission" date="2021-01" db="EMBL/GenBank/DDBJ databases">
        <authorList>
            <person name="Corre E."/>
            <person name="Pelletier E."/>
            <person name="Niang G."/>
            <person name="Scheremetjew M."/>
            <person name="Finn R."/>
            <person name="Kale V."/>
            <person name="Holt S."/>
            <person name="Cochrane G."/>
            <person name="Meng A."/>
            <person name="Brown T."/>
            <person name="Cohen L."/>
        </authorList>
    </citation>
    <scope>NUCLEOTIDE SEQUENCE</scope>
    <source>
        <strain evidence="2">CCAP 955/1</strain>
    </source>
</reference>
<feature type="transmembrane region" description="Helical" evidence="1">
    <location>
        <begin position="51"/>
        <end position="72"/>
    </location>
</feature>
<keyword evidence="1" id="KW-1133">Transmembrane helix</keyword>
<name>A0A7S3M7H2_9STRA</name>
<evidence type="ECO:0008006" key="3">
    <source>
        <dbReference type="Google" id="ProtNLM"/>
    </source>
</evidence>
<accession>A0A7S3M7H2</accession>
<feature type="transmembrane region" description="Helical" evidence="1">
    <location>
        <begin position="232"/>
        <end position="252"/>
    </location>
</feature>
<sequence>MAKLERDYAYIAHTQTPVDPQSVWVKWEALFGKNVVTAFTLTARAKILTAYYYEWIIQAAVLLIYLSIVFGAKIAGCPRGYNGPGGISDHTENGFCTGGIHRYIDMKFFTWQLIYHHPTCLDLYQCQVYDPEGLLGSMMACTLTYLGLMAGRVVLHFPEHNKRMAAWVVAGCVLLFIAGCLCGFAREGGVIPINKNLWSTSFVAVTAGGGLVLLAVFYYFIDKLKVWTGAPFRYLGMNSILIYCGHSLLAEYMPFSYKIYHVNHGTLLQCHVLGTLSWVIIAWYCFSIKFFVKV</sequence>
<dbReference type="PANTHER" id="PTHR31061:SF24">
    <property type="entry name" value="LD22376P"/>
    <property type="match status" value="1"/>
</dbReference>
<feature type="transmembrane region" description="Helical" evidence="1">
    <location>
        <begin position="272"/>
        <end position="292"/>
    </location>
</feature>
<organism evidence="2">
    <name type="scientific">Spumella elongata</name>
    <dbReference type="NCBI Taxonomy" id="89044"/>
    <lineage>
        <taxon>Eukaryota</taxon>
        <taxon>Sar</taxon>
        <taxon>Stramenopiles</taxon>
        <taxon>Ochrophyta</taxon>
        <taxon>Chrysophyceae</taxon>
        <taxon>Chromulinales</taxon>
        <taxon>Chromulinaceae</taxon>
        <taxon>Spumella</taxon>
    </lineage>
</organism>
<dbReference type="EMBL" id="HBIC01032138">
    <property type="protein sequence ID" value="CAE0287455.1"/>
    <property type="molecule type" value="Transcribed_RNA"/>
</dbReference>
<feature type="transmembrane region" description="Helical" evidence="1">
    <location>
        <begin position="198"/>
        <end position="220"/>
    </location>
</feature>
<proteinExistence type="predicted"/>
<dbReference type="PANTHER" id="PTHR31061">
    <property type="entry name" value="LD22376P"/>
    <property type="match status" value="1"/>
</dbReference>
<dbReference type="AlphaFoldDB" id="A0A7S3M7H2"/>